<organism evidence="1 2">
    <name type="scientific">Trifolium medium</name>
    <dbReference type="NCBI Taxonomy" id="97028"/>
    <lineage>
        <taxon>Eukaryota</taxon>
        <taxon>Viridiplantae</taxon>
        <taxon>Streptophyta</taxon>
        <taxon>Embryophyta</taxon>
        <taxon>Tracheophyta</taxon>
        <taxon>Spermatophyta</taxon>
        <taxon>Magnoliopsida</taxon>
        <taxon>eudicotyledons</taxon>
        <taxon>Gunneridae</taxon>
        <taxon>Pentapetalae</taxon>
        <taxon>rosids</taxon>
        <taxon>fabids</taxon>
        <taxon>Fabales</taxon>
        <taxon>Fabaceae</taxon>
        <taxon>Papilionoideae</taxon>
        <taxon>50 kb inversion clade</taxon>
        <taxon>NPAAA clade</taxon>
        <taxon>Hologalegina</taxon>
        <taxon>IRL clade</taxon>
        <taxon>Trifolieae</taxon>
        <taxon>Trifolium</taxon>
    </lineage>
</organism>
<accession>A0A392W6D8</accession>
<protein>
    <submittedName>
        <fullName evidence="1">Uncharacterized protein</fullName>
    </submittedName>
</protein>
<dbReference type="AlphaFoldDB" id="A0A392W6D8"/>
<evidence type="ECO:0000313" key="2">
    <source>
        <dbReference type="Proteomes" id="UP000265520"/>
    </source>
</evidence>
<sequence length="50" mass="5516">MLQEDGFVSKTGERVVFEAHVLSRSEKIVEGTRGCVCYVCVLKDGREVGV</sequence>
<keyword evidence="2" id="KW-1185">Reference proteome</keyword>
<proteinExistence type="predicted"/>
<dbReference type="EMBL" id="LXQA011364978">
    <property type="protein sequence ID" value="MCI94731.1"/>
    <property type="molecule type" value="Genomic_DNA"/>
</dbReference>
<name>A0A392W6D8_9FABA</name>
<reference evidence="1 2" key="1">
    <citation type="journal article" date="2018" name="Front. Plant Sci.">
        <title>Red Clover (Trifolium pratense) and Zigzag Clover (T. medium) - A Picture of Genomic Similarities and Differences.</title>
        <authorList>
            <person name="Dluhosova J."/>
            <person name="Istvanek J."/>
            <person name="Nedelnik J."/>
            <person name="Repkova J."/>
        </authorList>
    </citation>
    <scope>NUCLEOTIDE SEQUENCE [LARGE SCALE GENOMIC DNA]</scope>
    <source>
        <strain evidence="2">cv. 10/8</strain>
        <tissue evidence="1">Leaf</tissue>
    </source>
</reference>
<evidence type="ECO:0000313" key="1">
    <source>
        <dbReference type="EMBL" id="MCI94731.1"/>
    </source>
</evidence>
<comment type="caution">
    <text evidence="1">The sequence shown here is derived from an EMBL/GenBank/DDBJ whole genome shotgun (WGS) entry which is preliminary data.</text>
</comment>
<dbReference type="Proteomes" id="UP000265520">
    <property type="component" value="Unassembled WGS sequence"/>
</dbReference>